<keyword evidence="1" id="KW-0812">Transmembrane</keyword>
<keyword evidence="3" id="KW-1185">Reference proteome</keyword>
<protein>
    <submittedName>
        <fullName evidence="2">Uncharacterized protein</fullName>
    </submittedName>
</protein>
<organism evidence="2 3">
    <name type="scientific">Paenibacillus pectinilyticus</name>
    <dbReference type="NCBI Taxonomy" id="512399"/>
    <lineage>
        <taxon>Bacteria</taxon>
        <taxon>Bacillati</taxon>
        <taxon>Bacillota</taxon>
        <taxon>Bacilli</taxon>
        <taxon>Bacillales</taxon>
        <taxon>Paenibacillaceae</taxon>
        <taxon>Paenibacillus</taxon>
    </lineage>
</organism>
<comment type="caution">
    <text evidence="2">The sequence shown here is derived from an EMBL/GenBank/DDBJ whole genome shotgun (WGS) entry which is preliminary data.</text>
</comment>
<evidence type="ECO:0000313" key="3">
    <source>
        <dbReference type="Proteomes" id="UP000093309"/>
    </source>
</evidence>
<reference evidence="3" key="1">
    <citation type="submission" date="2016-05" db="EMBL/GenBank/DDBJ databases">
        <title>Paenibacillus oryzae. sp. nov., isolated from the rice root.</title>
        <authorList>
            <person name="Zhang J."/>
            <person name="Zhang X."/>
        </authorList>
    </citation>
    <scope>NUCLEOTIDE SEQUENCE [LARGE SCALE GENOMIC DNA]</scope>
    <source>
        <strain evidence="3">KCTC13222</strain>
    </source>
</reference>
<evidence type="ECO:0000256" key="1">
    <source>
        <dbReference type="SAM" id="Phobius"/>
    </source>
</evidence>
<sequence>MKLGQQDDKQLTQYLNKLLDEMPLHEPSPLLTDRIMQSLQDAAVSKPGVNTPRSTSRPWMNGAIAIAATVLLIQSGMINKILHIASGISELTDYIQNLSQYH</sequence>
<dbReference type="OrthoDB" id="2625715at2"/>
<feature type="transmembrane region" description="Helical" evidence="1">
    <location>
        <begin position="59"/>
        <end position="78"/>
    </location>
</feature>
<gene>
    <name evidence="2" type="ORF">A8709_10925</name>
</gene>
<keyword evidence="1" id="KW-0472">Membrane</keyword>
<keyword evidence="1" id="KW-1133">Transmembrane helix</keyword>
<evidence type="ECO:0000313" key="2">
    <source>
        <dbReference type="EMBL" id="OCT14686.1"/>
    </source>
</evidence>
<dbReference type="AlphaFoldDB" id="A0A1C1A2D4"/>
<dbReference type="Proteomes" id="UP000093309">
    <property type="component" value="Unassembled WGS sequence"/>
</dbReference>
<proteinExistence type="predicted"/>
<name>A0A1C1A2D4_9BACL</name>
<dbReference type="EMBL" id="LYPC01000017">
    <property type="protein sequence ID" value="OCT14686.1"/>
    <property type="molecule type" value="Genomic_DNA"/>
</dbReference>
<accession>A0A1C1A2D4</accession>
<dbReference type="RefSeq" id="WP_065852855.1">
    <property type="nucleotide sequence ID" value="NZ_LYPC01000017.1"/>
</dbReference>
<dbReference type="STRING" id="512399.A8709_10925"/>